<accession>A0A1B7LCA3</accession>
<protein>
    <recommendedName>
        <fullName evidence="1">6-hydroxymethylpterin diphosphokinase MptE-like domain-containing protein</fullName>
    </recommendedName>
</protein>
<evidence type="ECO:0000259" key="1">
    <source>
        <dbReference type="Pfam" id="PF01973"/>
    </source>
</evidence>
<dbReference type="EMBL" id="LYVF01000178">
    <property type="protein sequence ID" value="OAT80377.1"/>
    <property type="molecule type" value="Genomic_DNA"/>
</dbReference>
<dbReference type="InterPro" id="IPR002826">
    <property type="entry name" value="MptE-like"/>
</dbReference>
<keyword evidence="3" id="KW-1185">Reference proteome</keyword>
<gene>
    <name evidence="2" type="ORF">A6M21_13495</name>
</gene>
<proteinExistence type="predicted"/>
<evidence type="ECO:0000313" key="3">
    <source>
        <dbReference type="Proteomes" id="UP000078532"/>
    </source>
</evidence>
<comment type="caution">
    <text evidence="2">The sequence shown here is derived from an EMBL/GenBank/DDBJ whole genome shotgun (WGS) entry which is preliminary data.</text>
</comment>
<feature type="domain" description="6-hydroxymethylpterin diphosphokinase MptE-like" evidence="1">
    <location>
        <begin position="194"/>
        <end position="359"/>
    </location>
</feature>
<dbReference type="RefSeq" id="WP_066669809.1">
    <property type="nucleotide sequence ID" value="NZ_LYVF01000178.1"/>
</dbReference>
<dbReference type="OrthoDB" id="5291305at2"/>
<evidence type="ECO:0000313" key="2">
    <source>
        <dbReference type="EMBL" id="OAT80377.1"/>
    </source>
</evidence>
<organism evidence="2 3">
    <name type="scientific">Desulfotomaculum copahuensis</name>
    <dbReference type="NCBI Taxonomy" id="1838280"/>
    <lineage>
        <taxon>Bacteria</taxon>
        <taxon>Bacillati</taxon>
        <taxon>Bacillota</taxon>
        <taxon>Clostridia</taxon>
        <taxon>Eubacteriales</taxon>
        <taxon>Desulfotomaculaceae</taxon>
        <taxon>Desulfotomaculum</taxon>
    </lineage>
</organism>
<dbReference type="PANTHER" id="PTHR41786">
    <property type="entry name" value="MOTILITY ACCESSORY FACTOR MAF"/>
    <property type="match status" value="1"/>
</dbReference>
<reference evidence="2 3" key="1">
    <citation type="submission" date="2016-04" db="EMBL/GenBank/DDBJ databases">
        <authorList>
            <person name="Evans L.H."/>
            <person name="Alamgir A."/>
            <person name="Owens N."/>
            <person name="Weber N.D."/>
            <person name="Virtaneva K."/>
            <person name="Barbian K."/>
            <person name="Babar A."/>
            <person name="Rosenke K."/>
        </authorList>
    </citation>
    <scope>NUCLEOTIDE SEQUENCE [LARGE SCALE GENOMIC DNA]</scope>
    <source>
        <strain evidence="2 3">LMa1</strain>
    </source>
</reference>
<dbReference type="Proteomes" id="UP000078532">
    <property type="component" value="Unassembled WGS sequence"/>
</dbReference>
<dbReference type="AlphaFoldDB" id="A0A1B7LCA3"/>
<dbReference type="STRING" id="1838280.A6M21_13495"/>
<dbReference type="PANTHER" id="PTHR41786:SF1">
    <property type="entry name" value="6-HYDROXYMETHYLPTERIN DIPHOSPHOKINASE MPTE-LIKE DOMAIN-CONTAINING PROTEIN"/>
    <property type="match status" value="1"/>
</dbReference>
<sequence>MLLETNLNALKKTDSYLASIIEQARADQSCRLLKAANGLPTAVAFDGGKPAFLHSRYDPVREAMSWAEVQKIASVQALALLGFGLGYHVRALINRLQPDQQLRVYQFGLGSFKRALESMNLVDLLLDHRLSLIVEDDQAVLAGDLAGLLKSGAQLLIHEPSLRAFPKGPLWETINEWRIKKASVIRFGRLLEDNYNANLPVLSSIPLINDYFGRLAGQPLLLAAGGPSLDEIIPYLHCKKELFVLAVGTALAPLMKAGIRPDMVIVTDPLPVIARQLTSIDAGTPLIILPTVSPAVISGRFSQLILALQEGFGPAEEMAEQRGAELIATGGSVSTTALDIAIRMGAKPIMLAGLDLAYPSGKMHATGTMHGDNVLWVQDEMVVTGVDGSPVVTTPVLNIYRRWIERRIAQAEDLEVVNLSPSGACIANTKALAPAFLLNYFVGGKQCNHVQI</sequence>
<name>A0A1B7LCA3_9FIRM</name>
<dbReference type="Pfam" id="PF01973">
    <property type="entry name" value="MptE-like"/>
    <property type="match status" value="1"/>
</dbReference>